<gene>
    <name evidence="2" type="ORF">PGT21_032935</name>
</gene>
<organism evidence="2 3">
    <name type="scientific">Puccinia graminis f. sp. tritici</name>
    <dbReference type="NCBI Taxonomy" id="56615"/>
    <lineage>
        <taxon>Eukaryota</taxon>
        <taxon>Fungi</taxon>
        <taxon>Dikarya</taxon>
        <taxon>Basidiomycota</taxon>
        <taxon>Pucciniomycotina</taxon>
        <taxon>Pucciniomycetes</taxon>
        <taxon>Pucciniales</taxon>
        <taxon>Pucciniaceae</taxon>
        <taxon>Puccinia</taxon>
    </lineage>
</organism>
<reference evidence="2 3" key="1">
    <citation type="submission" date="2019-05" db="EMBL/GenBank/DDBJ databases">
        <title>Emergence of the Ug99 lineage of the wheat stem rust pathogen through somatic hybridization.</title>
        <authorList>
            <person name="Li F."/>
            <person name="Upadhyaya N.M."/>
            <person name="Sperschneider J."/>
            <person name="Matny O."/>
            <person name="Nguyen-Phuc H."/>
            <person name="Mago R."/>
            <person name="Raley C."/>
            <person name="Miller M.E."/>
            <person name="Silverstein K.A.T."/>
            <person name="Henningsen E."/>
            <person name="Hirsch C.D."/>
            <person name="Visser B."/>
            <person name="Pretorius Z.A."/>
            <person name="Steffenson B.J."/>
            <person name="Schwessinger B."/>
            <person name="Dodds P.N."/>
            <person name="Figueroa M."/>
        </authorList>
    </citation>
    <scope>NUCLEOTIDE SEQUENCE [LARGE SCALE GENOMIC DNA]</scope>
    <source>
        <strain evidence="2">21-0</strain>
    </source>
</reference>
<evidence type="ECO:0000313" key="2">
    <source>
        <dbReference type="EMBL" id="KAA1069760.1"/>
    </source>
</evidence>
<dbReference type="EMBL" id="VSWC01000183">
    <property type="protein sequence ID" value="KAA1069760.1"/>
    <property type="molecule type" value="Genomic_DNA"/>
</dbReference>
<evidence type="ECO:0000313" key="3">
    <source>
        <dbReference type="Proteomes" id="UP000324748"/>
    </source>
</evidence>
<feature type="region of interest" description="Disordered" evidence="1">
    <location>
        <begin position="1"/>
        <end position="20"/>
    </location>
</feature>
<evidence type="ECO:0000256" key="1">
    <source>
        <dbReference type="SAM" id="MobiDB-lite"/>
    </source>
</evidence>
<dbReference type="AlphaFoldDB" id="A0A5B0M137"/>
<dbReference type="Proteomes" id="UP000324748">
    <property type="component" value="Unassembled WGS sequence"/>
</dbReference>
<name>A0A5B0M137_PUCGR</name>
<comment type="caution">
    <text evidence="2">The sequence shown here is derived from an EMBL/GenBank/DDBJ whole genome shotgun (WGS) entry which is preliminary data.</text>
</comment>
<proteinExistence type="predicted"/>
<keyword evidence="3" id="KW-1185">Reference proteome</keyword>
<feature type="region of interest" description="Disordered" evidence="1">
    <location>
        <begin position="31"/>
        <end position="51"/>
    </location>
</feature>
<feature type="compositionally biased region" description="Basic and acidic residues" evidence="1">
    <location>
        <begin position="1"/>
        <end position="11"/>
    </location>
</feature>
<sequence length="102" mass="10923">MTWPDDAKDSNPRQFDAPDFALLKTLNSKDAYNSERVRPKQAPGSRAGSWTSLSRGLMLEANLSVHVHVSSRSPAVTVRVPAHAALLATASVDAQPGDQLGD</sequence>
<accession>A0A5B0M137</accession>
<protein>
    <submittedName>
        <fullName evidence="2">Uncharacterized protein</fullName>
    </submittedName>
</protein>